<dbReference type="PROSITE" id="PS51186">
    <property type="entry name" value="GNAT"/>
    <property type="match status" value="1"/>
</dbReference>
<protein>
    <submittedName>
        <fullName evidence="2">GNAT superfamily N-acetyltransferase</fullName>
    </submittedName>
</protein>
<evidence type="ECO:0000313" key="3">
    <source>
        <dbReference type="Proteomes" id="UP000583454"/>
    </source>
</evidence>
<dbReference type="CDD" id="cd04301">
    <property type="entry name" value="NAT_SF"/>
    <property type="match status" value="1"/>
</dbReference>
<dbReference type="EMBL" id="JACHOP010000004">
    <property type="protein sequence ID" value="MBB5756584.1"/>
    <property type="molecule type" value="Genomic_DNA"/>
</dbReference>
<evidence type="ECO:0000259" key="1">
    <source>
        <dbReference type="PROSITE" id="PS51186"/>
    </source>
</evidence>
<dbReference type="AlphaFoldDB" id="A0A840ZHA6"/>
<accession>A0A840ZHA6</accession>
<keyword evidence="2" id="KW-0808">Transferase</keyword>
<feature type="domain" description="N-acetyltransferase" evidence="1">
    <location>
        <begin position="124"/>
        <end position="263"/>
    </location>
</feature>
<dbReference type="InterPro" id="IPR016181">
    <property type="entry name" value="Acyl_CoA_acyltransferase"/>
</dbReference>
<dbReference type="Proteomes" id="UP000583454">
    <property type="component" value="Unassembled WGS sequence"/>
</dbReference>
<comment type="caution">
    <text evidence="2">The sequence shown here is derived from an EMBL/GenBank/DDBJ whole genome shotgun (WGS) entry which is preliminary data.</text>
</comment>
<dbReference type="RefSeq" id="WP_183566652.1">
    <property type="nucleotide sequence ID" value="NZ_JACHOP010000004.1"/>
</dbReference>
<name>A0A840ZHA6_9HYPH</name>
<dbReference type="InterPro" id="IPR000182">
    <property type="entry name" value="GNAT_dom"/>
</dbReference>
<reference evidence="2 3" key="1">
    <citation type="submission" date="2020-08" db="EMBL/GenBank/DDBJ databases">
        <title>Genomic Encyclopedia of Type Strains, Phase IV (KMG-IV): sequencing the most valuable type-strain genomes for metagenomic binning, comparative biology and taxonomic classification.</title>
        <authorList>
            <person name="Goeker M."/>
        </authorList>
    </citation>
    <scope>NUCLEOTIDE SEQUENCE [LARGE SCALE GENOMIC DNA]</scope>
    <source>
        <strain evidence="2 3">DSM 2163</strain>
    </source>
</reference>
<organism evidence="2 3">
    <name type="scientific">Methylorubrum rhodinum</name>
    <dbReference type="NCBI Taxonomy" id="29428"/>
    <lineage>
        <taxon>Bacteria</taxon>
        <taxon>Pseudomonadati</taxon>
        <taxon>Pseudomonadota</taxon>
        <taxon>Alphaproteobacteria</taxon>
        <taxon>Hyphomicrobiales</taxon>
        <taxon>Methylobacteriaceae</taxon>
        <taxon>Methylorubrum</taxon>
    </lineage>
</organism>
<dbReference type="SUPFAM" id="SSF55729">
    <property type="entry name" value="Acyl-CoA N-acyltransferases (Nat)"/>
    <property type="match status" value="1"/>
</dbReference>
<gene>
    <name evidence="2" type="ORF">HNR00_001284</name>
</gene>
<dbReference type="Gene3D" id="3.40.630.30">
    <property type="match status" value="1"/>
</dbReference>
<dbReference type="Pfam" id="PF00583">
    <property type="entry name" value="Acetyltransf_1"/>
    <property type="match status" value="1"/>
</dbReference>
<sequence>MPTNDLTPLQPAQRAPDLRTLLDSHARLQAGFYISGCDTAPDGGHWLWSRHIAEFGLNVGIGVRDGAWLRAQAERRSRAAVALAADMAQARDLCVALNAAPVAAMAWMWRALTPADAGAAEADIAVSDRPAADEDFLGVMARQSANPAVNAATMEGYGPALREAEGRPGIHVRHLTLWAGGEPVACASIHAEAGLAGLYNVAVAAPHQRRGLGRRITMRAIHEAAGLGCTGLLLQCVPGGHVERLYAALGFSRVARPLLLALR</sequence>
<proteinExistence type="predicted"/>
<dbReference type="GO" id="GO:0016747">
    <property type="term" value="F:acyltransferase activity, transferring groups other than amino-acyl groups"/>
    <property type="evidence" value="ECO:0007669"/>
    <property type="project" value="InterPro"/>
</dbReference>
<keyword evidence="3" id="KW-1185">Reference proteome</keyword>
<evidence type="ECO:0000313" key="2">
    <source>
        <dbReference type="EMBL" id="MBB5756584.1"/>
    </source>
</evidence>